<dbReference type="PANTHER" id="PTHR27005">
    <property type="entry name" value="WALL-ASSOCIATED RECEPTOR KINASE-LIKE 21"/>
    <property type="match status" value="1"/>
</dbReference>
<dbReference type="InterPro" id="IPR008271">
    <property type="entry name" value="Ser/Thr_kinase_AS"/>
</dbReference>
<dbReference type="PANTHER" id="PTHR27005:SF283">
    <property type="entry name" value="OS02G0633066 PROTEIN"/>
    <property type="match status" value="1"/>
</dbReference>
<gene>
    <name evidence="5" type="ORF">EJB05_23027</name>
</gene>
<dbReference type="OrthoDB" id="663472at2759"/>
<dbReference type="InterPro" id="IPR011009">
    <property type="entry name" value="Kinase-like_dom_sf"/>
</dbReference>
<proteinExistence type="predicted"/>
<evidence type="ECO:0000259" key="4">
    <source>
        <dbReference type="PROSITE" id="PS50011"/>
    </source>
</evidence>
<name>A0A5J9V5X3_9POAL</name>
<dbReference type="GO" id="GO:0004674">
    <property type="term" value="F:protein serine/threonine kinase activity"/>
    <property type="evidence" value="ECO:0007669"/>
    <property type="project" value="TreeGrafter"/>
</dbReference>
<evidence type="ECO:0000256" key="3">
    <source>
        <dbReference type="SAM" id="MobiDB-lite"/>
    </source>
</evidence>
<organism evidence="5 6">
    <name type="scientific">Eragrostis curvula</name>
    <name type="common">weeping love grass</name>
    <dbReference type="NCBI Taxonomy" id="38414"/>
    <lineage>
        <taxon>Eukaryota</taxon>
        <taxon>Viridiplantae</taxon>
        <taxon>Streptophyta</taxon>
        <taxon>Embryophyta</taxon>
        <taxon>Tracheophyta</taxon>
        <taxon>Spermatophyta</taxon>
        <taxon>Magnoliopsida</taxon>
        <taxon>Liliopsida</taxon>
        <taxon>Poales</taxon>
        <taxon>Poaceae</taxon>
        <taxon>PACMAD clade</taxon>
        <taxon>Chloridoideae</taxon>
        <taxon>Eragrostideae</taxon>
        <taxon>Eragrostidinae</taxon>
        <taxon>Eragrostis</taxon>
    </lineage>
</organism>
<comment type="caution">
    <text evidence="5">The sequence shown here is derived from an EMBL/GenBank/DDBJ whole genome shotgun (WGS) entry which is preliminary data.</text>
</comment>
<dbReference type="GO" id="GO:0007166">
    <property type="term" value="P:cell surface receptor signaling pathway"/>
    <property type="evidence" value="ECO:0007669"/>
    <property type="project" value="InterPro"/>
</dbReference>
<dbReference type="SMART" id="SM00219">
    <property type="entry name" value="TyrKc"/>
    <property type="match status" value="1"/>
</dbReference>
<evidence type="ECO:0000313" key="5">
    <source>
        <dbReference type="EMBL" id="TVU31345.1"/>
    </source>
</evidence>
<feature type="compositionally biased region" description="Polar residues" evidence="3">
    <location>
        <begin position="129"/>
        <end position="143"/>
    </location>
</feature>
<dbReference type="EMBL" id="RWGY01000011">
    <property type="protein sequence ID" value="TVU31345.1"/>
    <property type="molecule type" value="Genomic_DNA"/>
</dbReference>
<dbReference type="GO" id="GO:0005886">
    <property type="term" value="C:plasma membrane"/>
    <property type="evidence" value="ECO:0007669"/>
    <property type="project" value="TreeGrafter"/>
</dbReference>
<sequence length="313" mass="34803">MDYPLATPLLNIAIECAEALWCMHSMYRPVLHGDIKPDNILMDDNFHAKVSDFGLARLLSAGGNTDRATIVKGSIGYMDPTFKEEGCLSPKVDVYSLGVVLVSKICSILCKNEDIKRVQKKTGGRRDTNNIATRSSLTEPNSQKNAGDITVFTNKEIWKITQNFKTSICTKFDSIYLGALPDNTIVAVKKLRTGKEELTIHSQMQHSNIVKVVGCCLRSMCPFLVTEYVPNGSLGEYLLVKARGAGKPTAKRNDGRRLLDLNTCYQIAQGVASAMAYLHKGRQEWVLHCDIKPENILLDNDFRPKICDFGLSR</sequence>
<dbReference type="AlphaFoldDB" id="A0A5J9V5X3"/>
<feature type="domain" description="Protein kinase" evidence="4">
    <location>
        <begin position="1"/>
        <end position="157"/>
    </location>
</feature>
<evidence type="ECO:0000313" key="6">
    <source>
        <dbReference type="Proteomes" id="UP000324897"/>
    </source>
</evidence>
<keyword evidence="2" id="KW-0067">ATP-binding</keyword>
<accession>A0A5J9V5X3</accession>
<dbReference type="Gramene" id="TVU31345">
    <property type="protein sequence ID" value="TVU31345"/>
    <property type="gene ID" value="EJB05_23027"/>
</dbReference>
<dbReference type="PROSITE" id="PS00108">
    <property type="entry name" value="PROTEIN_KINASE_ST"/>
    <property type="match status" value="1"/>
</dbReference>
<dbReference type="GO" id="GO:0004713">
    <property type="term" value="F:protein tyrosine kinase activity"/>
    <property type="evidence" value="ECO:0007669"/>
    <property type="project" value="InterPro"/>
</dbReference>
<dbReference type="Gene3D" id="1.10.510.10">
    <property type="entry name" value="Transferase(Phosphotransferase) domain 1"/>
    <property type="match status" value="2"/>
</dbReference>
<feature type="non-terminal residue" evidence="5">
    <location>
        <position position="1"/>
    </location>
</feature>
<dbReference type="SUPFAM" id="SSF56112">
    <property type="entry name" value="Protein kinase-like (PK-like)"/>
    <property type="match status" value="2"/>
</dbReference>
<feature type="domain" description="Protein kinase" evidence="4">
    <location>
        <begin position="161"/>
        <end position="313"/>
    </location>
</feature>
<protein>
    <recommendedName>
        <fullName evidence="4">Protein kinase domain-containing protein</fullName>
    </recommendedName>
</protein>
<dbReference type="GO" id="GO:0005524">
    <property type="term" value="F:ATP binding"/>
    <property type="evidence" value="ECO:0007669"/>
    <property type="project" value="UniProtKB-KW"/>
</dbReference>
<dbReference type="InterPro" id="IPR045274">
    <property type="entry name" value="WAK-like"/>
</dbReference>
<reference evidence="5 6" key="1">
    <citation type="journal article" date="2019" name="Sci. Rep.">
        <title>A high-quality genome of Eragrostis curvula grass provides insights into Poaceae evolution and supports new strategies to enhance forage quality.</title>
        <authorList>
            <person name="Carballo J."/>
            <person name="Santos B.A.C.M."/>
            <person name="Zappacosta D."/>
            <person name="Garbus I."/>
            <person name="Selva J.P."/>
            <person name="Gallo C.A."/>
            <person name="Diaz A."/>
            <person name="Albertini E."/>
            <person name="Caccamo M."/>
            <person name="Echenique V."/>
        </authorList>
    </citation>
    <scope>NUCLEOTIDE SEQUENCE [LARGE SCALE GENOMIC DNA]</scope>
    <source>
        <strain evidence="6">cv. Victoria</strain>
        <tissue evidence="5">Leaf</tissue>
    </source>
</reference>
<dbReference type="PROSITE" id="PS50011">
    <property type="entry name" value="PROTEIN_KINASE_DOM"/>
    <property type="match status" value="2"/>
</dbReference>
<dbReference type="InterPro" id="IPR020635">
    <property type="entry name" value="Tyr_kinase_cat_dom"/>
</dbReference>
<dbReference type="InterPro" id="IPR001245">
    <property type="entry name" value="Ser-Thr/Tyr_kinase_cat_dom"/>
</dbReference>
<evidence type="ECO:0000256" key="2">
    <source>
        <dbReference type="ARBA" id="ARBA00022840"/>
    </source>
</evidence>
<evidence type="ECO:0000256" key="1">
    <source>
        <dbReference type="ARBA" id="ARBA00022741"/>
    </source>
</evidence>
<dbReference type="Pfam" id="PF00069">
    <property type="entry name" value="Pkinase"/>
    <property type="match status" value="1"/>
</dbReference>
<keyword evidence="1" id="KW-0547">Nucleotide-binding</keyword>
<dbReference type="InterPro" id="IPR000719">
    <property type="entry name" value="Prot_kinase_dom"/>
</dbReference>
<dbReference type="Pfam" id="PF07714">
    <property type="entry name" value="PK_Tyr_Ser-Thr"/>
    <property type="match status" value="1"/>
</dbReference>
<feature type="region of interest" description="Disordered" evidence="3">
    <location>
        <begin position="121"/>
        <end position="143"/>
    </location>
</feature>
<dbReference type="Proteomes" id="UP000324897">
    <property type="component" value="Chromosome 1"/>
</dbReference>
<keyword evidence="6" id="KW-1185">Reference proteome</keyword>